<organism evidence="1">
    <name type="scientific">uncultured Segetibacter sp</name>
    <dbReference type="NCBI Taxonomy" id="481133"/>
    <lineage>
        <taxon>Bacteria</taxon>
        <taxon>Pseudomonadati</taxon>
        <taxon>Bacteroidota</taxon>
        <taxon>Chitinophagia</taxon>
        <taxon>Chitinophagales</taxon>
        <taxon>Chitinophagaceae</taxon>
        <taxon>Segetibacter</taxon>
        <taxon>environmental samples</taxon>
    </lineage>
</organism>
<accession>A0A6J4RPX9</accession>
<name>A0A6J4RPX9_9BACT</name>
<gene>
    <name evidence="1" type="ORF">AVDCRST_MAG96-891</name>
</gene>
<proteinExistence type="predicted"/>
<protein>
    <recommendedName>
        <fullName evidence="2">SnoaL-like domain-containing protein</fullName>
    </recommendedName>
</protein>
<reference evidence="1" key="1">
    <citation type="submission" date="2020-02" db="EMBL/GenBank/DDBJ databases">
        <authorList>
            <person name="Meier V. D."/>
        </authorList>
    </citation>
    <scope>NUCLEOTIDE SEQUENCE</scope>
    <source>
        <strain evidence="1">AVDCRST_MAG96</strain>
    </source>
</reference>
<dbReference type="InterPro" id="IPR032710">
    <property type="entry name" value="NTF2-like_dom_sf"/>
</dbReference>
<dbReference type="Gene3D" id="3.10.450.50">
    <property type="match status" value="1"/>
</dbReference>
<dbReference type="EMBL" id="CADCVN010000335">
    <property type="protein sequence ID" value="CAA9478705.1"/>
    <property type="molecule type" value="Genomic_DNA"/>
</dbReference>
<dbReference type="AlphaFoldDB" id="A0A6J4RPX9"/>
<evidence type="ECO:0008006" key="2">
    <source>
        <dbReference type="Google" id="ProtNLM"/>
    </source>
</evidence>
<sequence>MMSNTANAYIKSVKSGDIRELMALLSPDVQGSPPTSPNFWHGREMIAMGLSCISEIIQNLQQEQIYEAPNSWHAVVFSGTIDGEVIRFSDHLHVDANQLIDQLEIFIRPTTLGELFYSKLMAEIQKRTSA</sequence>
<evidence type="ECO:0000313" key="1">
    <source>
        <dbReference type="EMBL" id="CAA9478705.1"/>
    </source>
</evidence>
<dbReference type="SUPFAM" id="SSF54427">
    <property type="entry name" value="NTF2-like"/>
    <property type="match status" value="1"/>
</dbReference>